<protein>
    <submittedName>
        <fullName evidence="3">Uncharacterized protein, isoform A</fullName>
    </submittedName>
</protein>
<evidence type="ECO:0000313" key="3">
    <source>
        <dbReference type="EMBL" id="EDW59606.1"/>
    </source>
</evidence>
<evidence type="ECO:0000256" key="2">
    <source>
        <dbReference type="SAM" id="MobiDB-lite"/>
    </source>
</evidence>
<evidence type="ECO:0000256" key="1">
    <source>
        <dbReference type="SAM" id="Coils"/>
    </source>
</evidence>
<dbReference type="InParanoid" id="B4M4P5"/>
<dbReference type="Pfam" id="PF05335">
    <property type="entry name" value="DUF745"/>
    <property type="match status" value="1"/>
</dbReference>
<organism evidence="3 4">
    <name type="scientific">Drosophila virilis</name>
    <name type="common">Fruit fly</name>
    <dbReference type="NCBI Taxonomy" id="7244"/>
    <lineage>
        <taxon>Eukaryota</taxon>
        <taxon>Metazoa</taxon>
        <taxon>Ecdysozoa</taxon>
        <taxon>Arthropoda</taxon>
        <taxon>Hexapoda</taxon>
        <taxon>Insecta</taxon>
        <taxon>Pterygota</taxon>
        <taxon>Neoptera</taxon>
        <taxon>Endopterygota</taxon>
        <taxon>Diptera</taxon>
        <taxon>Brachycera</taxon>
        <taxon>Muscomorpha</taxon>
        <taxon>Ephydroidea</taxon>
        <taxon>Drosophilidae</taxon>
        <taxon>Drosophila</taxon>
    </lineage>
</organism>
<dbReference type="PANTHER" id="PTHR37161:SF2">
    <property type="entry name" value="AT11648P-RELATED"/>
    <property type="match status" value="1"/>
</dbReference>
<dbReference type="InterPro" id="IPR007999">
    <property type="entry name" value="DUF745"/>
</dbReference>
<dbReference type="Proteomes" id="UP000008792">
    <property type="component" value="Unassembled WGS sequence"/>
</dbReference>
<name>B4M4P5_DROVI</name>
<dbReference type="eggNOG" id="ENOG502S3C1">
    <property type="taxonomic scope" value="Eukaryota"/>
</dbReference>
<feature type="region of interest" description="Disordered" evidence="2">
    <location>
        <begin position="279"/>
        <end position="307"/>
    </location>
</feature>
<dbReference type="HOGENOM" id="CLU_049377_2_0_1"/>
<gene>
    <name evidence="3" type="primary">Dvir\GJ10194</name>
    <name evidence="3" type="ORF">Dvir_GJ10194</name>
</gene>
<reference evidence="3 4" key="1">
    <citation type="journal article" date="2007" name="Nature">
        <title>Evolution of genes and genomes on the Drosophila phylogeny.</title>
        <authorList>
            <consortium name="Drosophila 12 Genomes Consortium"/>
            <person name="Clark A.G."/>
            <person name="Eisen M.B."/>
            <person name="Smith D.R."/>
            <person name="Bergman C.M."/>
            <person name="Oliver B."/>
            <person name="Markow T.A."/>
            <person name="Kaufman T.C."/>
            <person name="Kellis M."/>
            <person name="Gelbart W."/>
            <person name="Iyer V.N."/>
            <person name="Pollard D.A."/>
            <person name="Sackton T.B."/>
            <person name="Larracuente A.M."/>
            <person name="Singh N.D."/>
            <person name="Abad J.P."/>
            <person name="Abt D.N."/>
            <person name="Adryan B."/>
            <person name="Aguade M."/>
            <person name="Akashi H."/>
            <person name="Anderson W.W."/>
            <person name="Aquadro C.F."/>
            <person name="Ardell D.H."/>
            <person name="Arguello R."/>
            <person name="Artieri C.G."/>
            <person name="Barbash D.A."/>
            <person name="Barker D."/>
            <person name="Barsanti P."/>
            <person name="Batterham P."/>
            <person name="Batzoglou S."/>
            <person name="Begun D."/>
            <person name="Bhutkar A."/>
            <person name="Blanco E."/>
            <person name="Bosak S.A."/>
            <person name="Bradley R.K."/>
            <person name="Brand A.D."/>
            <person name="Brent M.R."/>
            <person name="Brooks A.N."/>
            <person name="Brown R.H."/>
            <person name="Butlin R.K."/>
            <person name="Caggese C."/>
            <person name="Calvi B.R."/>
            <person name="Bernardo de Carvalho A."/>
            <person name="Caspi A."/>
            <person name="Castrezana S."/>
            <person name="Celniker S.E."/>
            <person name="Chang J.L."/>
            <person name="Chapple C."/>
            <person name="Chatterji S."/>
            <person name="Chinwalla A."/>
            <person name="Civetta A."/>
            <person name="Clifton S.W."/>
            <person name="Comeron J.M."/>
            <person name="Costello J.C."/>
            <person name="Coyne J.A."/>
            <person name="Daub J."/>
            <person name="David R.G."/>
            <person name="Delcher A.L."/>
            <person name="Delehaunty K."/>
            <person name="Do C.B."/>
            <person name="Ebling H."/>
            <person name="Edwards K."/>
            <person name="Eickbush T."/>
            <person name="Evans J.D."/>
            <person name="Filipski A."/>
            <person name="Findeiss S."/>
            <person name="Freyhult E."/>
            <person name="Fulton L."/>
            <person name="Fulton R."/>
            <person name="Garcia A.C."/>
            <person name="Gardiner A."/>
            <person name="Garfield D.A."/>
            <person name="Garvin B.E."/>
            <person name="Gibson G."/>
            <person name="Gilbert D."/>
            <person name="Gnerre S."/>
            <person name="Godfrey J."/>
            <person name="Good R."/>
            <person name="Gotea V."/>
            <person name="Gravely B."/>
            <person name="Greenberg A.J."/>
            <person name="Griffiths-Jones S."/>
            <person name="Gross S."/>
            <person name="Guigo R."/>
            <person name="Gustafson E.A."/>
            <person name="Haerty W."/>
            <person name="Hahn M.W."/>
            <person name="Halligan D.L."/>
            <person name="Halpern A.L."/>
            <person name="Halter G.M."/>
            <person name="Han M.V."/>
            <person name="Heger A."/>
            <person name="Hillier L."/>
            <person name="Hinrichs A.S."/>
            <person name="Holmes I."/>
            <person name="Hoskins R.A."/>
            <person name="Hubisz M.J."/>
            <person name="Hultmark D."/>
            <person name="Huntley M.A."/>
            <person name="Jaffe D.B."/>
            <person name="Jagadeeshan S."/>
            <person name="Jeck W.R."/>
            <person name="Johnson J."/>
            <person name="Jones C.D."/>
            <person name="Jordan W.C."/>
            <person name="Karpen G.H."/>
            <person name="Kataoka E."/>
            <person name="Keightley P.D."/>
            <person name="Kheradpour P."/>
            <person name="Kirkness E.F."/>
            <person name="Koerich L.B."/>
            <person name="Kristiansen K."/>
            <person name="Kudrna D."/>
            <person name="Kulathinal R.J."/>
            <person name="Kumar S."/>
            <person name="Kwok R."/>
            <person name="Lander E."/>
            <person name="Langley C.H."/>
            <person name="Lapoint R."/>
            <person name="Lazzaro B.P."/>
            <person name="Lee S.J."/>
            <person name="Levesque L."/>
            <person name="Li R."/>
            <person name="Lin C.F."/>
            <person name="Lin M.F."/>
            <person name="Lindblad-Toh K."/>
            <person name="Llopart A."/>
            <person name="Long M."/>
            <person name="Low L."/>
            <person name="Lozovsky E."/>
            <person name="Lu J."/>
            <person name="Luo M."/>
            <person name="Machado C.A."/>
            <person name="Makalowski W."/>
            <person name="Marzo M."/>
            <person name="Matsuda M."/>
            <person name="Matzkin L."/>
            <person name="McAllister B."/>
            <person name="McBride C.S."/>
            <person name="McKernan B."/>
            <person name="McKernan K."/>
            <person name="Mendez-Lago M."/>
            <person name="Minx P."/>
            <person name="Mollenhauer M.U."/>
            <person name="Montooth K."/>
            <person name="Mount S.M."/>
            <person name="Mu X."/>
            <person name="Myers E."/>
            <person name="Negre B."/>
            <person name="Newfeld S."/>
            <person name="Nielsen R."/>
            <person name="Noor M.A."/>
            <person name="O'Grady P."/>
            <person name="Pachter L."/>
            <person name="Papaceit M."/>
            <person name="Parisi M.J."/>
            <person name="Parisi M."/>
            <person name="Parts L."/>
            <person name="Pedersen J.S."/>
            <person name="Pesole G."/>
            <person name="Phillippy A.M."/>
            <person name="Ponting C.P."/>
            <person name="Pop M."/>
            <person name="Porcelli D."/>
            <person name="Powell J.R."/>
            <person name="Prohaska S."/>
            <person name="Pruitt K."/>
            <person name="Puig M."/>
            <person name="Quesneville H."/>
            <person name="Ram K.R."/>
            <person name="Rand D."/>
            <person name="Rasmussen M.D."/>
            <person name="Reed L.K."/>
            <person name="Reenan R."/>
            <person name="Reily A."/>
            <person name="Remington K.A."/>
            <person name="Rieger T.T."/>
            <person name="Ritchie M.G."/>
            <person name="Robin C."/>
            <person name="Rogers Y.H."/>
            <person name="Rohde C."/>
            <person name="Rozas J."/>
            <person name="Rubenfield M.J."/>
            <person name="Ruiz A."/>
            <person name="Russo S."/>
            <person name="Salzberg S.L."/>
            <person name="Sanchez-Gracia A."/>
            <person name="Saranga D.J."/>
            <person name="Sato H."/>
            <person name="Schaeffer S.W."/>
            <person name="Schatz M.C."/>
            <person name="Schlenke T."/>
            <person name="Schwartz R."/>
            <person name="Segarra C."/>
            <person name="Singh R.S."/>
            <person name="Sirot L."/>
            <person name="Sirota M."/>
            <person name="Sisneros N.B."/>
            <person name="Smith C.D."/>
            <person name="Smith T.F."/>
            <person name="Spieth J."/>
            <person name="Stage D.E."/>
            <person name="Stark A."/>
            <person name="Stephan W."/>
            <person name="Strausberg R.L."/>
            <person name="Strempel S."/>
            <person name="Sturgill D."/>
            <person name="Sutton G."/>
            <person name="Sutton G.G."/>
            <person name="Tao W."/>
            <person name="Teichmann S."/>
            <person name="Tobari Y.N."/>
            <person name="Tomimura Y."/>
            <person name="Tsolas J.M."/>
            <person name="Valente V.L."/>
            <person name="Venter E."/>
            <person name="Venter J.C."/>
            <person name="Vicario S."/>
            <person name="Vieira F.G."/>
            <person name="Vilella A.J."/>
            <person name="Villasante A."/>
            <person name="Walenz B."/>
            <person name="Wang J."/>
            <person name="Wasserman M."/>
            <person name="Watts T."/>
            <person name="Wilson D."/>
            <person name="Wilson R.K."/>
            <person name="Wing R.A."/>
            <person name="Wolfner M.F."/>
            <person name="Wong A."/>
            <person name="Wong G.K."/>
            <person name="Wu C.I."/>
            <person name="Wu G."/>
            <person name="Yamamoto D."/>
            <person name="Yang H.P."/>
            <person name="Yang S.P."/>
            <person name="Yorke J.A."/>
            <person name="Yoshida K."/>
            <person name="Zdobnov E."/>
            <person name="Zhang P."/>
            <person name="Zhang Y."/>
            <person name="Zimin A.V."/>
            <person name="Baldwin J."/>
            <person name="Abdouelleil A."/>
            <person name="Abdulkadir J."/>
            <person name="Abebe A."/>
            <person name="Abera B."/>
            <person name="Abreu J."/>
            <person name="Acer S.C."/>
            <person name="Aftuck L."/>
            <person name="Alexander A."/>
            <person name="An P."/>
            <person name="Anderson E."/>
            <person name="Anderson S."/>
            <person name="Arachi H."/>
            <person name="Azer M."/>
            <person name="Bachantsang P."/>
            <person name="Barry A."/>
            <person name="Bayul T."/>
            <person name="Berlin A."/>
            <person name="Bessette D."/>
            <person name="Bloom T."/>
            <person name="Blye J."/>
            <person name="Boguslavskiy L."/>
            <person name="Bonnet C."/>
            <person name="Boukhgalter B."/>
            <person name="Bourzgui I."/>
            <person name="Brown A."/>
            <person name="Cahill P."/>
            <person name="Channer S."/>
            <person name="Cheshatsang Y."/>
            <person name="Chuda L."/>
            <person name="Citroen M."/>
            <person name="Collymore A."/>
            <person name="Cooke P."/>
            <person name="Costello M."/>
            <person name="D'Aco K."/>
            <person name="Daza R."/>
            <person name="De Haan G."/>
            <person name="DeGray S."/>
            <person name="DeMaso C."/>
            <person name="Dhargay N."/>
            <person name="Dooley K."/>
            <person name="Dooley E."/>
            <person name="Doricent M."/>
            <person name="Dorje P."/>
            <person name="Dorjee K."/>
            <person name="Dupes A."/>
            <person name="Elong R."/>
            <person name="Falk J."/>
            <person name="Farina A."/>
            <person name="Faro S."/>
            <person name="Ferguson D."/>
            <person name="Fisher S."/>
            <person name="Foley C.D."/>
            <person name="Franke A."/>
            <person name="Friedrich D."/>
            <person name="Gadbois L."/>
            <person name="Gearin G."/>
            <person name="Gearin C.R."/>
            <person name="Giannoukos G."/>
            <person name="Goode T."/>
            <person name="Graham J."/>
            <person name="Grandbois E."/>
            <person name="Grewal S."/>
            <person name="Gyaltsen K."/>
            <person name="Hafez N."/>
            <person name="Hagos B."/>
            <person name="Hall J."/>
            <person name="Henson C."/>
            <person name="Hollinger A."/>
            <person name="Honan T."/>
            <person name="Huard M.D."/>
            <person name="Hughes L."/>
            <person name="Hurhula B."/>
            <person name="Husby M.E."/>
            <person name="Kamat A."/>
            <person name="Kanga B."/>
            <person name="Kashin S."/>
            <person name="Khazanovich D."/>
            <person name="Kisner P."/>
            <person name="Lance K."/>
            <person name="Lara M."/>
            <person name="Lee W."/>
            <person name="Lennon N."/>
            <person name="Letendre F."/>
            <person name="LeVine R."/>
            <person name="Lipovsky A."/>
            <person name="Liu X."/>
            <person name="Liu J."/>
            <person name="Liu S."/>
            <person name="Lokyitsang T."/>
            <person name="Lokyitsang Y."/>
            <person name="Lubonja R."/>
            <person name="Lui A."/>
            <person name="MacDonald P."/>
            <person name="Magnisalis V."/>
            <person name="Maru K."/>
            <person name="Matthews C."/>
            <person name="McCusker W."/>
            <person name="McDonough S."/>
            <person name="Mehta T."/>
            <person name="Meldrim J."/>
            <person name="Meneus L."/>
            <person name="Mihai O."/>
            <person name="Mihalev A."/>
            <person name="Mihova T."/>
            <person name="Mittelman R."/>
            <person name="Mlenga V."/>
            <person name="Montmayeur A."/>
            <person name="Mulrain L."/>
            <person name="Navidi A."/>
            <person name="Naylor J."/>
            <person name="Negash T."/>
            <person name="Nguyen T."/>
            <person name="Nguyen N."/>
            <person name="Nicol R."/>
            <person name="Norbu C."/>
            <person name="Norbu N."/>
            <person name="Novod N."/>
            <person name="O'Neill B."/>
            <person name="Osman S."/>
            <person name="Markiewicz E."/>
            <person name="Oyono O.L."/>
            <person name="Patti C."/>
            <person name="Phunkhang P."/>
            <person name="Pierre F."/>
            <person name="Priest M."/>
            <person name="Raghuraman S."/>
            <person name="Rege F."/>
            <person name="Reyes R."/>
            <person name="Rise C."/>
            <person name="Rogov P."/>
            <person name="Ross K."/>
            <person name="Ryan E."/>
            <person name="Settipalli S."/>
            <person name="Shea T."/>
            <person name="Sherpa N."/>
            <person name="Shi L."/>
            <person name="Shih D."/>
            <person name="Sparrow T."/>
            <person name="Spaulding J."/>
            <person name="Stalker J."/>
            <person name="Stange-Thomann N."/>
            <person name="Stavropoulos S."/>
            <person name="Stone C."/>
            <person name="Strader C."/>
            <person name="Tesfaye S."/>
            <person name="Thomson T."/>
            <person name="Thoulutsang Y."/>
            <person name="Thoulutsang D."/>
            <person name="Topham K."/>
            <person name="Topping I."/>
            <person name="Tsamla T."/>
            <person name="Vassiliev H."/>
            <person name="Vo A."/>
            <person name="Wangchuk T."/>
            <person name="Wangdi T."/>
            <person name="Weiand M."/>
            <person name="Wilkinson J."/>
            <person name="Wilson A."/>
            <person name="Yadav S."/>
            <person name="Young G."/>
            <person name="Yu Q."/>
            <person name="Zembek L."/>
            <person name="Zhong D."/>
            <person name="Zimmer A."/>
            <person name="Zwirko Z."/>
            <person name="Jaffe D.B."/>
            <person name="Alvarez P."/>
            <person name="Brockman W."/>
            <person name="Butler J."/>
            <person name="Chin C."/>
            <person name="Gnerre S."/>
            <person name="Grabherr M."/>
            <person name="Kleber M."/>
            <person name="Mauceli E."/>
            <person name="MacCallum I."/>
        </authorList>
    </citation>
    <scope>NUCLEOTIDE SEQUENCE [LARGE SCALE GENOMIC DNA]</scope>
    <source>
        <strain evidence="4">Tucson 15010-1051.87</strain>
    </source>
</reference>
<feature type="compositionally biased region" description="Basic residues" evidence="2">
    <location>
        <begin position="288"/>
        <end position="300"/>
    </location>
</feature>
<dbReference type="PhylomeDB" id="B4M4P5"/>
<keyword evidence="1" id="KW-0175">Coiled coil</keyword>
<accession>B4M4P5</accession>
<evidence type="ECO:0000313" key="4">
    <source>
        <dbReference type="Proteomes" id="UP000008792"/>
    </source>
</evidence>
<dbReference type="OMA" id="EWEYNEQ"/>
<dbReference type="EMBL" id="CH940652">
    <property type="protein sequence ID" value="EDW59606.1"/>
    <property type="molecule type" value="Genomic_DNA"/>
</dbReference>
<keyword evidence="4" id="KW-1185">Reference proteome</keyword>
<dbReference type="OrthoDB" id="7868124at2759"/>
<dbReference type="PANTHER" id="PTHR37161">
    <property type="entry name" value="HDC10475"/>
    <property type="match status" value="1"/>
</dbReference>
<proteinExistence type="predicted"/>
<dbReference type="AlphaFoldDB" id="B4M4P5"/>
<feature type="coiled-coil region" evidence="1">
    <location>
        <begin position="148"/>
        <end position="189"/>
    </location>
</feature>
<sequence length="307" mass="33503">MRITQLTQALYLFLLLQLLLQFIAIAATAVLTPLRELSPKRLRNRRTHQKRLSGSLDQIEDMGDVSGGSSCNTAGSGCNEAGGDLNSMKCGSNSDSFMGHPSPKQTATNIAQKAAHEAEQAYGTQQSAAAEVSHMVKKQLADRAYAAAKAAEAALSGKQQIVEQLEAEINDAESVMQQATDSIASSQNNLHAAHNSAKKAHQLFLAMEAIMKLAKENLCQAKNAATGAQQEFDDKAQLMETAQCRIDTLKKRLCESRRDLQNIKKSAYKAVCAAAEARKKASRERRTAVRRGRRKRRIKHKEAVASQ</sequence>